<gene>
    <name evidence="2" type="ORF">ABUL08_28650</name>
</gene>
<dbReference type="EMBL" id="CP159342">
    <property type="protein sequence ID" value="XCH74190.1"/>
    <property type="molecule type" value="Genomic_DNA"/>
</dbReference>
<protein>
    <submittedName>
        <fullName evidence="2">SUKH-3 domain-containing protein</fullName>
    </submittedName>
</protein>
<evidence type="ECO:0000256" key="1">
    <source>
        <dbReference type="SAM" id="MobiDB-lite"/>
    </source>
</evidence>
<sequence length="143" mass="15092">MRGTSDLADQTRQALEAAGWRPGRTIEIAGGEAELVADGFPPLHPVARRFLAEYGGLRLPYSGPGVTRAREAIELMPDACSGEADRFIEWSEHVQRRKKSTEPASRLVTACSRSGGGAEVGVGATPGGSGRRRRSAAPPPGGR</sequence>
<evidence type="ECO:0000313" key="2">
    <source>
        <dbReference type="EMBL" id="XCH74190.1"/>
    </source>
</evidence>
<proteinExistence type="predicted"/>
<dbReference type="Pfam" id="PF14433">
    <property type="entry name" value="SUKH-3"/>
    <property type="match status" value="1"/>
</dbReference>
<accession>A0AAU8HCA1</accession>
<reference evidence="2" key="1">
    <citation type="submission" date="2024-06" db="EMBL/GenBank/DDBJ databases">
        <title>Micromonospora mangrovi CCTCC AA 2012012 genome sequences.</title>
        <authorList>
            <person name="Gao J."/>
        </authorList>
    </citation>
    <scope>NUCLEOTIDE SEQUENCE</scope>
    <source>
        <strain evidence="2">CCTCC AA 2012012</strain>
    </source>
</reference>
<dbReference type="RefSeq" id="WP_350933157.1">
    <property type="nucleotide sequence ID" value="NZ_CP157762.1"/>
</dbReference>
<dbReference type="InterPro" id="IPR025850">
    <property type="entry name" value="SUKH-3"/>
</dbReference>
<feature type="compositionally biased region" description="Gly residues" evidence="1">
    <location>
        <begin position="114"/>
        <end position="129"/>
    </location>
</feature>
<name>A0AAU8HCA1_9ACTN</name>
<organism evidence="2">
    <name type="scientific">Micromonospora sp. CCTCC AA 2012012</name>
    <dbReference type="NCBI Taxonomy" id="3111921"/>
    <lineage>
        <taxon>Bacteria</taxon>
        <taxon>Bacillati</taxon>
        <taxon>Actinomycetota</taxon>
        <taxon>Actinomycetes</taxon>
        <taxon>Micromonosporales</taxon>
        <taxon>Micromonosporaceae</taxon>
        <taxon>Micromonospora</taxon>
    </lineage>
</organism>
<feature type="region of interest" description="Disordered" evidence="1">
    <location>
        <begin position="95"/>
        <end position="143"/>
    </location>
</feature>
<dbReference type="AlphaFoldDB" id="A0AAU8HCA1"/>